<keyword evidence="1" id="KW-0472">Membrane</keyword>
<evidence type="ECO:0000313" key="2">
    <source>
        <dbReference type="EMBL" id="GAA1513465.1"/>
    </source>
</evidence>
<feature type="transmembrane region" description="Helical" evidence="1">
    <location>
        <begin position="135"/>
        <end position="157"/>
    </location>
</feature>
<protein>
    <recommendedName>
        <fullName evidence="4">Integral membrane protein</fullName>
    </recommendedName>
</protein>
<evidence type="ECO:0000313" key="3">
    <source>
        <dbReference type="Proteomes" id="UP001501470"/>
    </source>
</evidence>
<feature type="transmembrane region" description="Helical" evidence="1">
    <location>
        <begin position="225"/>
        <end position="247"/>
    </location>
</feature>
<dbReference type="EMBL" id="BAAAQD010000005">
    <property type="protein sequence ID" value="GAA1513465.1"/>
    <property type="molecule type" value="Genomic_DNA"/>
</dbReference>
<accession>A0ABP4KZV4</accession>
<keyword evidence="1" id="KW-1133">Transmembrane helix</keyword>
<sequence>MQFASRPLAIMSRMKALAGGWALTGTGALLGLGTTLTLWAIGPSKFDPARSCHYRFDESRTFTAVERSFPPRVTCVRDDGQTFEYLSSTTTLTSTVLLAVSAALVLAGAALLAATWLRRDAVPAPPPSGSRAVHLWLALLLGLALTFVVTGLGLALYLFLGPLAALFLATPALLGAAALAAALDRHAGPPRPGPRRRGTTVALGGALLGTALVLATFTIDALAGWTPLTFLLAVLLYPAIAAAQHFLPSPAPSTQPTQPARP</sequence>
<feature type="transmembrane region" description="Helical" evidence="1">
    <location>
        <begin position="92"/>
        <end position="114"/>
    </location>
</feature>
<feature type="transmembrane region" description="Helical" evidence="1">
    <location>
        <begin position="201"/>
        <end position="219"/>
    </location>
</feature>
<organism evidence="2 3">
    <name type="scientific">Dactylosporangium maewongense</name>
    <dbReference type="NCBI Taxonomy" id="634393"/>
    <lineage>
        <taxon>Bacteria</taxon>
        <taxon>Bacillati</taxon>
        <taxon>Actinomycetota</taxon>
        <taxon>Actinomycetes</taxon>
        <taxon>Micromonosporales</taxon>
        <taxon>Micromonosporaceae</taxon>
        <taxon>Dactylosporangium</taxon>
    </lineage>
</organism>
<comment type="caution">
    <text evidence="2">The sequence shown here is derived from an EMBL/GenBank/DDBJ whole genome shotgun (WGS) entry which is preliminary data.</text>
</comment>
<gene>
    <name evidence="2" type="ORF">GCM10009827_030050</name>
</gene>
<evidence type="ECO:0008006" key="4">
    <source>
        <dbReference type="Google" id="ProtNLM"/>
    </source>
</evidence>
<reference evidence="3" key="1">
    <citation type="journal article" date="2019" name="Int. J. Syst. Evol. Microbiol.">
        <title>The Global Catalogue of Microorganisms (GCM) 10K type strain sequencing project: providing services to taxonomists for standard genome sequencing and annotation.</title>
        <authorList>
            <consortium name="The Broad Institute Genomics Platform"/>
            <consortium name="The Broad Institute Genome Sequencing Center for Infectious Disease"/>
            <person name="Wu L."/>
            <person name="Ma J."/>
        </authorList>
    </citation>
    <scope>NUCLEOTIDE SEQUENCE [LARGE SCALE GENOMIC DNA]</scope>
    <source>
        <strain evidence="3">JCM 15933</strain>
    </source>
</reference>
<keyword evidence="3" id="KW-1185">Reference proteome</keyword>
<dbReference type="Proteomes" id="UP001501470">
    <property type="component" value="Unassembled WGS sequence"/>
</dbReference>
<feature type="transmembrane region" description="Helical" evidence="1">
    <location>
        <begin position="21"/>
        <end position="41"/>
    </location>
</feature>
<proteinExistence type="predicted"/>
<evidence type="ECO:0000256" key="1">
    <source>
        <dbReference type="SAM" id="Phobius"/>
    </source>
</evidence>
<name>A0ABP4KZV4_9ACTN</name>
<feature type="transmembrane region" description="Helical" evidence="1">
    <location>
        <begin position="163"/>
        <end position="181"/>
    </location>
</feature>
<keyword evidence="1" id="KW-0812">Transmembrane</keyword>